<proteinExistence type="predicted"/>
<dbReference type="GeneID" id="97182635"/>
<evidence type="ECO:0008006" key="3">
    <source>
        <dbReference type="Google" id="ProtNLM"/>
    </source>
</evidence>
<accession>A0A2X2J5I6</accession>
<reference evidence="1 2" key="1">
    <citation type="submission" date="2018-06" db="EMBL/GenBank/DDBJ databases">
        <authorList>
            <consortium name="Pathogen Informatics"/>
            <person name="Doyle S."/>
        </authorList>
    </citation>
    <scope>NUCLEOTIDE SEQUENCE [LARGE SCALE GENOMIC DNA]</scope>
    <source>
        <strain evidence="1 2">NCTC11343</strain>
    </source>
</reference>
<gene>
    <name evidence="1" type="ORF">NCTC11343_02696</name>
</gene>
<evidence type="ECO:0000313" key="1">
    <source>
        <dbReference type="EMBL" id="SPZ87076.1"/>
    </source>
</evidence>
<protein>
    <recommendedName>
        <fullName evidence="3">Substrate import-associated zinc metallohydrolase lipoprotein</fullName>
    </recommendedName>
</protein>
<dbReference type="AlphaFoldDB" id="A0A2X2J5I6"/>
<dbReference type="EMBL" id="UAUU01000009">
    <property type="protein sequence ID" value="SPZ87076.1"/>
    <property type="molecule type" value="Genomic_DNA"/>
</dbReference>
<dbReference type="InterPro" id="IPR030890">
    <property type="entry name" value="LP_HExxH_w_TonB"/>
</dbReference>
<dbReference type="Pfam" id="PF15890">
    <property type="entry name" value="Peptidase_Mx1"/>
    <property type="match status" value="1"/>
</dbReference>
<name>A0A2X2J5I6_SPHMU</name>
<dbReference type="RefSeq" id="WP_146753070.1">
    <property type="nucleotide sequence ID" value="NZ_CP069793.1"/>
</dbReference>
<dbReference type="Gene3D" id="3.40.390.70">
    <property type="match status" value="1"/>
</dbReference>
<evidence type="ECO:0000313" key="2">
    <source>
        <dbReference type="Proteomes" id="UP000251241"/>
    </source>
</evidence>
<dbReference type="Proteomes" id="UP000251241">
    <property type="component" value="Unassembled WGS sequence"/>
</dbReference>
<dbReference type="SUPFAM" id="SSF55486">
    <property type="entry name" value="Metalloproteases ('zincins'), catalytic domain"/>
    <property type="match status" value="1"/>
</dbReference>
<dbReference type="NCBIfam" id="TIGR04549">
    <property type="entry name" value="LP_HExxH_w_tonB"/>
    <property type="match status" value="1"/>
</dbReference>
<sequence>MKTITKTCIIVGLFASLYSCVKEEKLNTKIENYDTFVPGTIDEWITKNLTDPYNIEVVYRYQRNMHDINKNIAPADESKVIPQMDVVINGFLDVYKKIGGVPFIKTYTPKQFALFGSGDYDVDGSVKGGTADGGRRITLYGVNNFDIANSNSVTGNLQVIHHEFTHILNQMRFIPAEFGKICAGDYYSNWTAQENDQAKARSLGFITPYSRKSIGEDFAEVLSHLIVAGQLYYDDFAYDSGKDAYPKFKQKEAIVRDYMMQNFNIDVTQLQIEFQRVMAEKYKSSRYSATTALSNDYVGSLDWDIRNTWGLENTISSKQRSLFMAILDELGGWTTKSMTFQFVSATKATLNIGFGDNSVTYTASYDFDIVKNTDNTFKIAKSATQGTGNNYGNGNIDWVLKDTKPLIDYLGSTSFSADWKQVDLSVNPSDYLQFMILKDTKDPNATFMGKVNLRKY</sequence>
<organism evidence="1 2">
    <name type="scientific">Sphingobacterium multivorum</name>
    <dbReference type="NCBI Taxonomy" id="28454"/>
    <lineage>
        <taxon>Bacteria</taxon>
        <taxon>Pseudomonadati</taxon>
        <taxon>Bacteroidota</taxon>
        <taxon>Sphingobacteriia</taxon>
        <taxon>Sphingobacteriales</taxon>
        <taxon>Sphingobacteriaceae</taxon>
        <taxon>Sphingobacterium</taxon>
    </lineage>
</organism>
<dbReference type="PROSITE" id="PS51257">
    <property type="entry name" value="PROKAR_LIPOPROTEIN"/>
    <property type="match status" value="1"/>
</dbReference>